<dbReference type="OrthoDB" id="4411966at2"/>
<keyword evidence="1" id="KW-0812">Transmembrane</keyword>
<dbReference type="HOGENOM" id="CLU_1154896_0_0_11"/>
<dbReference type="RefSeq" id="WP_015650618.1">
    <property type="nucleotide sequence ID" value="NC_020506.1"/>
</dbReference>
<evidence type="ECO:0000259" key="2">
    <source>
        <dbReference type="Pfam" id="PF26527"/>
    </source>
</evidence>
<dbReference type="AlphaFoldDB" id="M1UDV9"/>
<dbReference type="KEGG" id="ccn:H924_03660"/>
<protein>
    <recommendedName>
        <fullName evidence="2">DUF8176 domain-containing protein</fullName>
    </recommendedName>
</protein>
<dbReference type="Pfam" id="PF26527">
    <property type="entry name" value="DUF8176"/>
    <property type="match status" value="1"/>
</dbReference>
<dbReference type="PATRIC" id="fig|1121353.3.peg.753"/>
<organism evidence="3 4">
    <name type="scientific">Corynebacterium callunae DSM 20147</name>
    <dbReference type="NCBI Taxonomy" id="1121353"/>
    <lineage>
        <taxon>Bacteria</taxon>
        <taxon>Bacillati</taxon>
        <taxon>Actinomycetota</taxon>
        <taxon>Actinomycetes</taxon>
        <taxon>Mycobacteriales</taxon>
        <taxon>Corynebacteriaceae</taxon>
        <taxon>Corynebacterium</taxon>
    </lineage>
</organism>
<reference evidence="3 4" key="1">
    <citation type="submission" date="2013-02" db="EMBL/GenBank/DDBJ databases">
        <title>The complete genome sequence of Corynebacterium callunae DSM 20147.</title>
        <authorList>
            <person name="Ruckert C."/>
            <person name="Albersmeier A."/>
            <person name="Kalinowski J."/>
        </authorList>
    </citation>
    <scope>NUCLEOTIDE SEQUENCE [LARGE SCALE GENOMIC DNA]</scope>
    <source>
        <strain evidence="3 4">DSM 20147</strain>
    </source>
</reference>
<sequence>MSSKWFELEDFTPRPEQNVDAVEPNDVAFEQETLAIKTPQKKRVSTGAFLAGAGGVLAVIVGVSVWAVMPTNSAADAQVEPSESEVPAASIVAATTEPSTEPSVMRAGTNCAGESTIDAGRESLEEAIVTFQTAYHERNADGVLAVVAQDSAMAAENWAEILPLAAPEGTTWCVTFSPESDTSVATDLTITDPAGKSVIYRQNITGAESDSGWILHKITERVDENA</sequence>
<dbReference type="STRING" id="1121353.H924_03660"/>
<evidence type="ECO:0000313" key="3">
    <source>
        <dbReference type="EMBL" id="AGG66180.1"/>
    </source>
</evidence>
<name>M1UDV9_9CORY</name>
<feature type="transmembrane region" description="Helical" evidence="1">
    <location>
        <begin position="47"/>
        <end position="69"/>
    </location>
</feature>
<accession>M1UDV9</accession>
<dbReference type="Proteomes" id="UP000011760">
    <property type="component" value="Chromosome"/>
</dbReference>
<keyword evidence="1" id="KW-0472">Membrane</keyword>
<keyword evidence="1" id="KW-1133">Transmembrane helix</keyword>
<dbReference type="eggNOG" id="ENOG5031KKJ">
    <property type="taxonomic scope" value="Bacteria"/>
</dbReference>
<evidence type="ECO:0000256" key="1">
    <source>
        <dbReference type="SAM" id="Phobius"/>
    </source>
</evidence>
<feature type="domain" description="DUF8176" evidence="2">
    <location>
        <begin position="120"/>
        <end position="219"/>
    </location>
</feature>
<keyword evidence="4" id="KW-1185">Reference proteome</keyword>
<dbReference type="InterPro" id="IPR058489">
    <property type="entry name" value="DUF8176"/>
</dbReference>
<proteinExistence type="predicted"/>
<evidence type="ECO:0000313" key="4">
    <source>
        <dbReference type="Proteomes" id="UP000011760"/>
    </source>
</evidence>
<gene>
    <name evidence="3" type="ORF">H924_03660</name>
</gene>
<dbReference type="EMBL" id="CP004354">
    <property type="protein sequence ID" value="AGG66180.1"/>
    <property type="molecule type" value="Genomic_DNA"/>
</dbReference>